<evidence type="ECO:0000256" key="1">
    <source>
        <dbReference type="ARBA" id="ARBA00010040"/>
    </source>
</evidence>
<dbReference type="PANTHER" id="PTHR42776">
    <property type="entry name" value="SERINE PEPTIDASE S9 FAMILY MEMBER"/>
    <property type="match status" value="1"/>
</dbReference>
<dbReference type="EMBL" id="JAQHRD010000008">
    <property type="protein sequence ID" value="KAJ6438379.1"/>
    <property type="molecule type" value="Genomic_DNA"/>
</dbReference>
<dbReference type="GO" id="GO:0006508">
    <property type="term" value="P:proteolysis"/>
    <property type="evidence" value="ECO:0007669"/>
    <property type="project" value="InterPro"/>
</dbReference>
<dbReference type="AlphaFoldDB" id="A0AB34FI59"/>
<dbReference type="Gene3D" id="3.40.50.1820">
    <property type="entry name" value="alpha/beta hydrolase"/>
    <property type="match status" value="1"/>
</dbReference>
<evidence type="ECO:0000256" key="3">
    <source>
        <dbReference type="ARBA" id="ARBA00032829"/>
    </source>
</evidence>
<name>A0AB34FI59_9HYPO</name>
<dbReference type="SUPFAM" id="SSF53474">
    <property type="entry name" value="alpha/beta-Hydrolases"/>
    <property type="match status" value="1"/>
</dbReference>
<dbReference type="SUPFAM" id="SSF82171">
    <property type="entry name" value="DPP6 N-terminal domain-like"/>
    <property type="match status" value="1"/>
</dbReference>
<dbReference type="InterPro" id="IPR029058">
    <property type="entry name" value="AB_hydrolase_fold"/>
</dbReference>
<protein>
    <recommendedName>
        <fullName evidence="3">Dipeptidyl-peptidase V</fullName>
    </recommendedName>
</protein>
<dbReference type="Proteomes" id="UP001163105">
    <property type="component" value="Unassembled WGS sequence"/>
</dbReference>
<proteinExistence type="inferred from homology"/>
<dbReference type="InterPro" id="IPR011042">
    <property type="entry name" value="6-blade_b-propeller_TolB-like"/>
</dbReference>
<keyword evidence="6" id="KW-1185">Reference proteome</keyword>
<accession>A0AB34FI59</accession>
<gene>
    <name evidence="5" type="primary">APEH</name>
    <name evidence="5" type="ORF">O9K51_08971</name>
</gene>
<feature type="domain" description="Peptidase S9 prolyl oligopeptidase catalytic" evidence="4">
    <location>
        <begin position="473"/>
        <end position="671"/>
    </location>
</feature>
<comment type="caution">
    <text evidence="5">The sequence shown here is derived from an EMBL/GenBank/DDBJ whole genome shotgun (WGS) entry which is preliminary data.</text>
</comment>
<evidence type="ECO:0000313" key="5">
    <source>
        <dbReference type="EMBL" id="KAJ6438379.1"/>
    </source>
</evidence>
<dbReference type="PANTHER" id="PTHR42776:SF27">
    <property type="entry name" value="DIPEPTIDYL PEPTIDASE FAMILY MEMBER 6"/>
    <property type="match status" value="1"/>
</dbReference>
<dbReference type="InterPro" id="IPR001375">
    <property type="entry name" value="Peptidase_S9_cat"/>
</dbReference>
<evidence type="ECO:0000313" key="6">
    <source>
        <dbReference type="Proteomes" id="UP001163105"/>
    </source>
</evidence>
<dbReference type="GO" id="GO:0004252">
    <property type="term" value="F:serine-type endopeptidase activity"/>
    <property type="evidence" value="ECO:0007669"/>
    <property type="project" value="TreeGrafter"/>
</dbReference>
<dbReference type="Gene3D" id="2.120.10.30">
    <property type="entry name" value="TolB, C-terminal domain"/>
    <property type="match status" value="1"/>
</dbReference>
<reference evidence="5" key="1">
    <citation type="submission" date="2023-01" db="EMBL/GenBank/DDBJ databases">
        <title>The growth and conidiation of Purpureocillium lavendulum are regulated by nitrogen source and histone H3K14 acetylation.</title>
        <authorList>
            <person name="Tang P."/>
            <person name="Han J."/>
            <person name="Zhang C."/>
            <person name="Tang P."/>
            <person name="Qi F."/>
            <person name="Zhang K."/>
            <person name="Liang L."/>
        </authorList>
    </citation>
    <scope>NUCLEOTIDE SEQUENCE</scope>
    <source>
        <strain evidence="5">YMF1.00683</strain>
    </source>
</reference>
<organism evidence="5 6">
    <name type="scientific">Purpureocillium lavendulum</name>
    <dbReference type="NCBI Taxonomy" id="1247861"/>
    <lineage>
        <taxon>Eukaryota</taxon>
        <taxon>Fungi</taxon>
        <taxon>Dikarya</taxon>
        <taxon>Ascomycota</taxon>
        <taxon>Pezizomycotina</taxon>
        <taxon>Sordariomycetes</taxon>
        <taxon>Hypocreomycetidae</taxon>
        <taxon>Hypocreales</taxon>
        <taxon>Ophiocordycipitaceae</taxon>
        <taxon>Purpureocillium</taxon>
    </lineage>
</organism>
<evidence type="ECO:0000256" key="2">
    <source>
        <dbReference type="ARBA" id="ARBA00022801"/>
    </source>
</evidence>
<keyword evidence="2" id="KW-0378">Hydrolase</keyword>
<dbReference type="Pfam" id="PF00326">
    <property type="entry name" value="Peptidase_S9"/>
    <property type="match status" value="1"/>
</dbReference>
<sequence length="676" mass="73740">MVETNVSDAMKARDIRATSTFQQVQQHYKNIIDPGIGKISNATDLSLSPDEKSIAFTAHVWESIEKSQATRIAEVDVGTGAVRFLFSGPGDAQKPRYSPDGRMVSYTAVNPETSLSELCLQDRSGDEKPAIFPLPNFSMEYAIWSSDGLSLLCGVAADGADTSDLFGAVKIASKEDGPAWLPKVETSQADHPGRTLFIFDAKKKEYRRATPPGLNIWEANWCGPHSVAGVVSEHGDEGAWYSSQVAVIDIKTGQSKIINTPPERFQASVPVGSPSGAHVAFTHAQCSDRGLAAGDLMTVDLETNSLTKHDTEKVDITNVVWIDNETMFVFGIRATQVVAGKVNILTRDFQEVWAASDGITNPNYQPDFGTPSADGSVFPILLEGWSRIPELTIITNGTEKAVLPLLHDGHVYVQSQLGESRLLRWKSSDGLEIEGFVRLPKEGKAPFPLVLNVHGGPVASFRNHWRSNSLDVLLTLHGYAVLAPNPRGSNGRGAEFTRHVFGDMGGKDVDDYMTGIDHLIELGLVDPKRLGVTGGSYGGYMSAWIITQTDRFAASVSVAPVVDWFSQHTLTNIPTFDQSFMQADPYEVAGPYRTRSPVLYAGKYPTPVLLISGEDDPATPPSQARQYHRALVEKGVKSMCLIYPGEGHGVRKYPAYVDYCSRVLGWFLEHVPVNKS</sequence>
<comment type="similarity">
    <text evidence="1">Belongs to the peptidase S9C family.</text>
</comment>
<evidence type="ECO:0000259" key="4">
    <source>
        <dbReference type="Pfam" id="PF00326"/>
    </source>
</evidence>